<comment type="caution">
    <text evidence="1">The sequence shown here is derived from an EMBL/GenBank/DDBJ whole genome shotgun (WGS) entry which is preliminary data.</text>
</comment>
<dbReference type="CDD" id="cd06257">
    <property type="entry name" value="DnaJ"/>
    <property type="match status" value="1"/>
</dbReference>
<protein>
    <submittedName>
        <fullName evidence="1">Chaperone protein DnaJ</fullName>
    </submittedName>
</protein>
<dbReference type="Gene3D" id="1.10.287.110">
    <property type="entry name" value="DnaJ domain"/>
    <property type="match status" value="1"/>
</dbReference>
<name>A0A699IVN2_TANCI</name>
<proteinExistence type="predicted"/>
<dbReference type="AlphaFoldDB" id="A0A699IVN2"/>
<reference evidence="1" key="1">
    <citation type="journal article" date="2019" name="Sci. Rep.">
        <title>Draft genome of Tanacetum cinerariifolium, the natural source of mosquito coil.</title>
        <authorList>
            <person name="Yamashiro T."/>
            <person name="Shiraishi A."/>
            <person name="Satake H."/>
            <person name="Nakayama K."/>
        </authorList>
    </citation>
    <scope>NUCLEOTIDE SEQUENCE</scope>
</reference>
<dbReference type="InterPro" id="IPR001623">
    <property type="entry name" value="DnaJ_domain"/>
</dbReference>
<dbReference type="SUPFAM" id="SSF46565">
    <property type="entry name" value="Chaperone J-domain"/>
    <property type="match status" value="1"/>
</dbReference>
<gene>
    <name evidence="1" type="ORF">Tci_561941</name>
</gene>
<sequence length="110" mass="12290">MRGFSCRPNSFIKNLKYLVSVEKQVCGNVASKAFRPPIVVHTRGFYNIGSAGKHGDYTNMRILTLKRYIHATGIYNSSAGDHYQVLGVPQNASKEEIKKAFYVVSSTNFV</sequence>
<dbReference type="InterPro" id="IPR036869">
    <property type="entry name" value="J_dom_sf"/>
</dbReference>
<accession>A0A699IVN2</accession>
<evidence type="ECO:0000313" key="1">
    <source>
        <dbReference type="EMBL" id="GEZ89968.1"/>
    </source>
</evidence>
<organism evidence="1">
    <name type="scientific">Tanacetum cinerariifolium</name>
    <name type="common">Dalmatian daisy</name>
    <name type="synonym">Chrysanthemum cinerariifolium</name>
    <dbReference type="NCBI Taxonomy" id="118510"/>
    <lineage>
        <taxon>Eukaryota</taxon>
        <taxon>Viridiplantae</taxon>
        <taxon>Streptophyta</taxon>
        <taxon>Embryophyta</taxon>
        <taxon>Tracheophyta</taxon>
        <taxon>Spermatophyta</taxon>
        <taxon>Magnoliopsida</taxon>
        <taxon>eudicotyledons</taxon>
        <taxon>Gunneridae</taxon>
        <taxon>Pentapetalae</taxon>
        <taxon>asterids</taxon>
        <taxon>campanulids</taxon>
        <taxon>Asterales</taxon>
        <taxon>Asteraceae</taxon>
        <taxon>Asteroideae</taxon>
        <taxon>Anthemideae</taxon>
        <taxon>Anthemidinae</taxon>
        <taxon>Tanacetum</taxon>
    </lineage>
</organism>
<dbReference type="EMBL" id="BKCJ010339222">
    <property type="protein sequence ID" value="GEZ89968.1"/>
    <property type="molecule type" value="Genomic_DNA"/>
</dbReference>